<reference evidence="1 2" key="1">
    <citation type="submission" date="2019-03" db="EMBL/GenBank/DDBJ databases">
        <title>First draft genome of Liparis tanakae, snailfish: a comprehensive survey of snailfish specific genes.</title>
        <authorList>
            <person name="Kim W."/>
            <person name="Song I."/>
            <person name="Jeong J.-H."/>
            <person name="Kim D."/>
            <person name="Kim S."/>
            <person name="Ryu S."/>
            <person name="Song J.Y."/>
            <person name="Lee S.K."/>
        </authorList>
    </citation>
    <scope>NUCLEOTIDE SEQUENCE [LARGE SCALE GENOMIC DNA]</scope>
    <source>
        <tissue evidence="1">Muscle</tissue>
    </source>
</reference>
<organism evidence="1 2">
    <name type="scientific">Liparis tanakae</name>
    <name type="common">Tanaka's snailfish</name>
    <dbReference type="NCBI Taxonomy" id="230148"/>
    <lineage>
        <taxon>Eukaryota</taxon>
        <taxon>Metazoa</taxon>
        <taxon>Chordata</taxon>
        <taxon>Craniata</taxon>
        <taxon>Vertebrata</taxon>
        <taxon>Euteleostomi</taxon>
        <taxon>Actinopterygii</taxon>
        <taxon>Neopterygii</taxon>
        <taxon>Teleostei</taxon>
        <taxon>Neoteleostei</taxon>
        <taxon>Acanthomorphata</taxon>
        <taxon>Eupercaria</taxon>
        <taxon>Perciformes</taxon>
        <taxon>Cottioidei</taxon>
        <taxon>Cottales</taxon>
        <taxon>Liparidae</taxon>
        <taxon>Liparis</taxon>
    </lineage>
</organism>
<accession>A0A4Z2IR88</accession>
<name>A0A4Z2IR88_9TELE</name>
<gene>
    <name evidence="1" type="ORF">EYF80_010077</name>
</gene>
<dbReference type="EMBL" id="SRLO01000062">
    <property type="protein sequence ID" value="TNN79703.1"/>
    <property type="molecule type" value="Genomic_DNA"/>
</dbReference>
<comment type="caution">
    <text evidence="1">The sequence shown here is derived from an EMBL/GenBank/DDBJ whole genome shotgun (WGS) entry which is preliminary data.</text>
</comment>
<sequence>MMHNLAVRPPQYKIPSACTDYRSLQWPEPAVIFPLQSLCSPVSKTADKLSSRAGWRISSTGSTASLRGPVPASHALLLPGFGSSWSAEPGANL</sequence>
<dbReference type="AlphaFoldDB" id="A0A4Z2IR88"/>
<keyword evidence="2" id="KW-1185">Reference proteome</keyword>
<protein>
    <submittedName>
        <fullName evidence="1">Uncharacterized protein</fullName>
    </submittedName>
</protein>
<evidence type="ECO:0000313" key="1">
    <source>
        <dbReference type="EMBL" id="TNN79703.1"/>
    </source>
</evidence>
<evidence type="ECO:0000313" key="2">
    <source>
        <dbReference type="Proteomes" id="UP000314294"/>
    </source>
</evidence>
<proteinExistence type="predicted"/>
<dbReference type="Proteomes" id="UP000314294">
    <property type="component" value="Unassembled WGS sequence"/>
</dbReference>